<comment type="subcellular location">
    <subcellularLocation>
        <location evidence="1">Membrane</location>
        <topology evidence="1">Multi-pass membrane protein</topology>
    </subcellularLocation>
</comment>
<organism evidence="8 9">
    <name type="scientific">Rubripirellula amarantea</name>
    <dbReference type="NCBI Taxonomy" id="2527999"/>
    <lineage>
        <taxon>Bacteria</taxon>
        <taxon>Pseudomonadati</taxon>
        <taxon>Planctomycetota</taxon>
        <taxon>Planctomycetia</taxon>
        <taxon>Pirellulales</taxon>
        <taxon>Pirellulaceae</taxon>
        <taxon>Rubripirellula</taxon>
    </lineage>
</organism>
<reference evidence="8 9" key="1">
    <citation type="submission" date="2019-02" db="EMBL/GenBank/DDBJ databases">
        <title>Deep-cultivation of Planctomycetes and their phenomic and genomic characterization uncovers novel biology.</title>
        <authorList>
            <person name="Wiegand S."/>
            <person name="Jogler M."/>
            <person name="Boedeker C."/>
            <person name="Pinto D."/>
            <person name="Vollmers J."/>
            <person name="Rivas-Marin E."/>
            <person name="Kohn T."/>
            <person name="Peeters S.H."/>
            <person name="Heuer A."/>
            <person name="Rast P."/>
            <person name="Oberbeckmann S."/>
            <person name="Bunk B."/>
            <person name="Jeske O."/>
            <person name="Meyerdierks A."/>
            <person name="Storesund J.E."/>
            <person name="Kallscheuer N."/>
            <person name="Luecker S."/>
            <person name="Lage O.M."/>
            <person name="Pohl T."/>
            <person name="Merkel B.J."/>
            <person name="Hornburger P."/>
            <person name="Mueller R.-W."/>
            <person name="Bruemmer F."/>
            <person name="Labrenz M."/>
            <person name="Spormann A.M."/>
            <person name="Op Den Camp H."/>
            <person name="Overmann J."/>
            <person name="Amann R."/>
            <person name="Jetten M.S.M."/>
            <person name="Mascher T."/>
            <person name="Medema M.H."/>
            <person name="Devos D.P."/>
            <person name="Kaster A.-K."/>
            <person name="Ovreas L."/>
            <person name="Rohde M."/>
            <person name="Galperin M.Y."/>
            <person name="Jogler C."/>
        </authorList>
    </citation>
    <scope>NUCLEOTIDE SEQUENCE [LARGE SCALE GENOMIC DNA]</scope>
    <source>
        <strain evidence="8 9">Pla22</strain>
    </source>
</reference>
<keyword evidence="4 6" id="KW-0472">Membrane</keyword>
<dbReference type="PANTHER" id="PTHR37422">
    <property type="entry name" value="TEICHURONIC ACID BIOSYNTHESIS PROTEIN TUAE"/>
    <property type="match status" value="1"/>
</dbReference>
<dbReference type="SMART" id="SM00028">
    <property type="entry name" value="TPR"/>
    <property type="match status" value="2"/>
</dbReference>
<feature type="transmembrane region" description="Helical" evidence="6">
    <location>
        <begin position="45"/>
        <end position="62"/>
    </location>
</feature>
<protein>
    <submittedName>
        <fullName evidence="8">O-Antigen ligase</fullName>
    </submittedName>
</protein>
<evidence type="ECO:0000256" key="6">
    <source>
        <dbReference type="SAM" id="Phobius"/>
    </source>
</evidence>
<dbReference type="SUPFAM" id="SSF48452">
    <property type="entry name" value="TPR-like"/>
    <property type="match status" value="1"/>
</dbReference>
<feature type="transmembrane region" description="Helical" evidence="6">
    <location>
        <begin position="104"/>
        <end position="125"/>
    </location>
</feature>
<evidence type="ECO:0000256" key="1">
    <source>
        <dbReference type="ARBA" id="ARBA00004141"/>
    </source>
</evidence>
<evidence type="ECO:0000256" key="2">
    <source>
        <dbReference type="ARBA" id="ARBA00022692"/>
    </source>
</evidence>
<evidence type="ECO:0000313" key="9">
    <source>
        <dbReference type="Proteomes" id="UP000316598"/>
    </source>
</evidence>
<dbReference type="InterPro" id="IPR051533">
    <property type="entry name" value="WaaL-like"/>
</dbReference>
<feature type="transmembrane region" description="Helical" evidence="6">
    <location>
        <begin position="545"/>
        <end position="566"/>
    </location>
</feature>
<dbReference type="InterPro" id="IPR011990">
    <property type="entry name" value="TPR-like_helical_dom_sf"/>
</dbReference>
<feature type="transmembrane region" description="Helical" evidence="6">
    <location>
        <begin position="74"/>
        <end position="92"/>
    </location>
</feature>
<feature type="transmembrane region" description="Helical" evidence="6">
    <location>
        <begin position="331"/>
        <end position="351"/>
    </location>
</feature>
<dbReference type="GO" id="GO:0016020">
    <property type="term" value="C:membrane"/>
    <property type="evidence" value="ECO:0007669"/>
    <property type="project" value="UniProtKB-SubCell"/>
</dbReference>
<gene>
    <name evidence="8" type="ORF">Pla22_02630</name>
</gene>
<keyword evidence="8" id="KW-0436">Ligase</keyword>
<feature type="transmembrane region" description="Helical" evidence="6">
    <location>
        <begin position="424"/>
        <end position="448"/>
    </location>
</feature>
<dbReference type="RefSeq" id="WP_146512974.1">
    <property type="nucleotide sequence ID" value="NZ_SJPI01000001.1"/>
</dbReference>
<dbReference type="InterPro" id="IPR019734">
    <property type="entry name" value="TPR_rpt"/>
</dbReference>
<feature type="transmembrane region" description="Helical" evidence="6">
    <location>
        <begin position="193"/>
        <end position="212"/>
    </location>
</feature>
<dbReference type="PANTHER" id="PTHR37422:SF23">
    <property type="entry name" value="TEICHURONIC ACID BIOSYNTHESIS PROTEIN TUAE"/>
    <property type="match status" value="1"/>
</dbReference>
<feature type="domain" description="O-antigen ligase-related" evidence="7">
    <location>
        <begin position="295"/>
        <end position="441"/>
    </location>
</feature>
<feature type="transmembrane region" description="Helical" evidence="6">
    <location>
        <begin position="296"/>
        <end position="325"/>
    </location>
</feature>
<comment type="caution">
    <text evidence="8">The sequence shown here is derived from an EMBL/GenBank/DDBJ whole genome shotgun (WGS) entry which is preliminary data.</text>
</comment>
<accession>A0A5C5WPY4</accession>
<evidence type="ECO:0000259" key="7">
    <source>
        <dbReference type="Pfam" id="PF04932"/>
    </source>
</evidence>
<feature type="transmembrane region" description="Helical" evidence="6">
    <location>
        <begin position="468"/>
        <end position="495"/>
    </location>
</feature>
<dbReference type="AlphaFoldDB" id="A0A5C5WPY4"/>
<feature type="transmembrane region" description="Helical" evidence="6">
    <location>
        <begin position="169"/>
        <end position="186"/>
    </location>
</feature>
<keyword evidence="2 6" id="KW-0812">Transmembrane</keyword>
<dbReference type="EMBL" id="SJPI01000001">
    <property type="protein sequence ID" value="TWT52637.1"/>
    <property type="molecule type" value="Genomic_DNA"/>
</dbReference>
<proteinExistence type="predicted"/>
<keyword evidence="3 6" id="KW-1133">Transmembrane helix</keyword>
<dbReference type="Pfam" id="PF04932">
    <property type="entry name" value="Wzy_C"/>
    <property type="match status" value="1"/>
</dbReference>
<feature type="region of interest" description="Disordered" evidence="5">
    <location>
        <begin position="1"/>
        <end position="27"/>
    </location>
</feature>
<dbReference type="OrthoDB" id="260459at2"/>
<name>A0A5C5WPY4_9BACT</name>
<sequence length="914" mass="100698">MSDPADMSDKSQLAAESPRAFASSKSSNRGRSSWLITRLRNVQTISAWFATALLVLLPIALLTDFGGVLHWTQYLAFQAVLLIVSVTAVSMLGEQRSSNLRQHVLLIPLVGWVIYGYVQTVSFPASFVEAFSPASHAAYTQWIAPLIPAASLPSQFPISVDPHSSRHSLAIMMMVIAVGWSSATIFHTRQRTIFMLSAVSLSGAALALFGIARMTFPHATFFDFTETDAGIPFGTFVNRNNAALFLNLSLAASLGLLSWRLMALTGQEVDDSQFELNDVFSLVSERESAIAIGSTILCLVGLLACGSRGGIAATLVGCLLAMGWVRKRRGFVSIPVVGTVIVVAVGILVVPMQLKLSSIKRFEFFNKDSSTLLTDGRFLHWPEAWNSALGYFPAGSGLGSYAYAHLPFRQSTGLSAWSTHADNLWLELLVEQGVVGIILVISMFVLLMTKLQRLASSHDSLDHGVRAMGWYCIGALLFSQFFDFGLAIPANLFLLTLMLGTITARASEIETTSKFTSKTEVELPSAEKDASAVKQSHMRRRAISVVVRSASLIAPIAILIALSTWLPRMRQDAIAERWSRDAEVNLSTLRTRNNVINEFNQEMGLIANALPTPDLLNAYSDVQRQLARLTEVANAKPSTILEAELYYDATSPLQRRLLNRDSEAHPIDPSLAPLRIADSKEQYRQPLETCFQVLAMRPLDPKPRSALLYLDFVDGDLERTKAVIEQLSEFHKSNPDVLIVLGEFAASDARLDAAADLWKTVLELSPDLTDEVIELAADYGLKNFDAILPSNPIAMRLAARSILTRPDKLYWDVLPQTLDGVSCQECSSSREASRCHSLSADIAFALGEFDRAFEEYEKSIRLSADDVALRLRYIRRLDRVGRRNDARIQARMGRQAIPGDDRFNAIISEMANDE</sequence>
<dbReference type="GO" id="GO:0016874">
    <property type="term" value="F:ligase activity"/>
    <property type="evidence" value="ECO:0007669"/>
    <property type="project" value="UniProtKB-KW"/>
</dbReference>
<dbReference type="InterPro" id="IPR007016">
    <property type="entry name" value="O-antigen_ligase-rel_domated"/>
</dbReference>
<evidence type="ECO:0000256" key="5">
    <source>
        <dbReference type="SAM" id="MobiDB-lite"/>
    </source>
</evidence>
<dbReference type="Proteomes" id="UP000316598">
    <property type="component" value="Unassembled WGS sequence"/>
</dbReference>
<dbReference type="Gene3D" id="1.25.40.10">
    <property type="entry name" value="Tetratricopeptide repeat domain"/>
    <property type="match status" value="1"/>
</dbReference>
<keyword evidence="9" id="KW-1185">Reference proteome</keyword>
<evidence type="ECO:0000313" key="8">
    <source>
        <dbReference type="EMBL" id="TWT52637.1"/>
    </source>
</evidence>
<evidence type="ECO:0000256" key="3">
    <source>
        <dbReference type="ARBA" id="ARBA00022989"/>
    </source>
</evidence>
<evidence type="ECO:0000256" key="4">
    <source>
        <dbReference type="ARBA" id="ARBA00023136"/>
    </source>
</evidence>